<dbReference type="Proteomes" id="UP000009097">
    <property type="component" value="Unassembled WGS sequence"/>
</dbReference>
<evidence type="ECO:0000256" key="6">
    <source>
        <dbReference type="ARBA" id="ARBA00022833"/>
    </source>
</evidence>
<dbReference type="CDD" id="cd08662">
    <property type="entry name" value="M13"/>
    <property type="match status" value="1"/>
</dbReference>
<evidence type="ECO:0000259" key="9">
    <source>
        <dbReference type="Pfam" id="PF05649"/>
    </source>
</evidence>
<reference evidence="10" key="1">
    <citation type="submission" date="2007-04" db="EMBL/GenBank/DDBJ databases">
        <authorList>
            <consortium name="The Broad Institute Genome Sequencing Platform"/>
            <person name="Birren B."/>
            <person name="Lander E."/>
            <person name="Galagan J."/>
            <person name="Nusbaum C."/>
            <person name="Devon K."/>
            <person name="Ma L.-J."/>
            <person name="Jaffe D."/>
            <person name="Butler J."/>
            <person name="Alvarez P."/>
            <person name="Gnerre S."/>
            <person name="Grabherr M."/>
            <person name="Kleber M."/>
            <person name="Mauceli E."/>
            <person name="Brockman W."/>
            <person name="MacCallum I.A."/>
            <person name="Young S."/>
            <person name="LaButti K."/>
            <person name="DeCaprio D."/>
            <person name="Crawford M."/>
            <person name="Koehrsen M."/>
            <person name="Engels R."/>
            <person name="Montgomery P."/>
            <person name="Pearson M."/>
            <person name="Howarth C."/>
            <person name="Larson L."/>
            <person name="White J."/>
            <person name="O'Leary S."/>
            <person name="Kodira C."/>
            <person name="Zeng Q."/>
            <person name="Yandava C."/>
            <person name="Alvarado L."/>
            <person name="Kistler C."/>
            <person name="Shim W.-B."/>
            <person name="Kang S."/>
            <person name="Woloshuk C."/>
        </authorList>
    </citation>
    <scope>NUCLEOTIDE SEQUENCE</scope>
    <source>
        <strain evidence="10">4287</strain>
    </source>
</reference>
<name>A0A0J9UMB7_FUSO4</name>
<sequence length="738" mass="81039">MGIIPRGSSGYDANSLCTTPACINIADDILGSMATNHAKIDPCTDFDELVCGNWAERNPIPAGAGSVDVLGAVQFHVYDLVRRVLEGPYPSGPNAGWITVNLTKDETKADKENFVKMQEAYQVCMNTTAHEEEGLSQLLQVAKTIVATLPASSNGKKGTVYDHSNGIGQLLTLFESLGIETTQRFIQVAEPLNPDKMALGIQPPTDSGLPSTPEDMFDFLKIASELIYSVHPANLTRGEARTLMESVVALQLSLQPVAAPETNATEEAGQDQDTEETAETDMYVSISDIQEVAPQLNFKYVVDQLAPEGFNDSKIVFTSAELYKNISQKFSQTPPEVIQTFFLWKAIAAVSTYVDSPQTEAYNTWKFKQQGSDPGSPQPRWQRCAILLDNGVDWIASDKIASQLVGPTGLTWILARFFADKHFTPDAKKFTSQIIDNLEEAFIGRIGTRPWATDKVKKTAVEKVRAMTSKIGLPTSPHVTDPKVVKKFYSDIEITPSLLLNSLSFAKSRVAKNWASLDKPVDRQKFPSSTLTTNAFHQASGNTMIILAGIQQSPIYDAGYPAYISYGGMGSIVGHEITHGFDNNGHQYDKTGNKSAWFDEKSTAGFKKSTECFVKQYSNFTITGPDGEEEKIDGDLTLGENVADAGGILSSFAAWKKWEKDNGKAQDLPGLGNFTHEQLFFVKWGQNWCENIKPAQVIAGLTDEHSPNQARILLPVKNSADFQRAFKCPQKKPVCELW</sequence>
<dbReference type="Gene3D" id="3.40.390.10">
    <property type="entry name" value="Collagenase (Catalytic Domain)"/>
    <property type="match status" value="1"/>
</dbReference>
<evidence type="ECO:0000256" key="7">
    <source>
        <dbReference type="ARBA" id="ARBA00023049"/>
    </source>
</evidence>
<keyword evidence="4" id="KW-0479">Metal-binding</keyword>
<dbReference type="InterPro" id="IPR000718">
    <property type="entry name" value="Peptidase_M13"/>
</dbReference>
<dbReference type="InterPro" id="IPR018497">
    <property type="entry name" value="Peptidase_M13_C"/>
</dbReference>
<evidence type="ECO:0000313" key="11">
    <source>
        <dbReference type="Proteomes" id="UP000009097"/>
    </source>
</evidence>
<evidence type="ECO:0000256" key="3">
    <source>
        <dbReference type="ARBA" id="ARBA00022670"/>
    </source>
</evidence>
<dbReference type="GO" id="GO:0046872">
    <property type="term" value="F:metal ion binding"/>
    <property type="evidence" value="ECO:0007669"/>
    <property type="project" value="UniProtKB-KW"/>
</dbReference>
<evidence type="ECO:0008006" key="12">
    <source>
        <dbReference type="Google" id="ProtNLM"/>
    </source>
</evidence>
<dbReference type="PANTHER" id="PTHR11733">
    <property type="entry name" value="ZINC METALLOPROTEASE FAMILY M13 NEPRILYSIN-RELATED"/>
    <property type="match status" value="1"/>
</dbReference>
<comment type="cofactor">
    <cofactor evidence="1">
        <name>Zn(2+)</name>
        <dbReference type="ChEBI" id="CHEBI:29105"/>
    </cofactor>
</comment>
<comment type="similarity">
    <text evidence="2">Belongs to the peptidase M13 family.</text>
</comment>
<evidence type="ECO:0000259" key="8">
    <source>
        <dbReference type="Pfam" id="PF01431"/>
    </source>
</evidence>
<dbReference type="GeneID" id="28946051"/>
<evidence type="ECO:0000256" key="5">
    <source>
        <dbReference type="ARBA" id="ARBA00022801"/>
    </source>
</evidence>
<keyword evidence="3" id="KW-0645">Protease</keyword>
<dbReference type="RefSeq" id="XP_018238425.1">
    <property type="nucleotide sequence ID" value="XM_018381838.1"/>
</dbReference>
<dbReference type="KEGG" id="fox:FOXG_03969"/>
<dbReference type="InterPro" id="IPR024079">
    <property type="entry name" value="MetalloPept_cat_dom_sf"/>
</dbReference>
<feature type="domain" description="Peptidase M13 C-terminal" evidence="8">
    <location>
        <begin position="534"/>
        <end position="733"/>
    </location>
</feature>
<dbReference type="VEuPathDB" id="FungiDB:FOXG_03969"/>
<dbReference type="InterPro" id="IPR008753">
    <property type="entry name" value="Peptidase_M13_N"/>
</dbReference>
<dbReference type="OrthoDB" id="6475849at2759"/>
<dbReference type="PRINTS" id="PR00786">
    <property type="entry name" value="NEPRILYSIN"/>
</dbReference>
<keyword evidence="6" id="KW-0862">Zinc</keyword>
<dbReference type="Gene3D" id="1.10.1380.10">
    <property type="entry name" value="Neutral endopeptidase , domain2"/>
    <property type="match status" value="1"/>
</dbReference>
<accession>A0A0J9UMB7</accession>
<dbReference type="GO" id="GO:0005886">
    <property type="term" value="C:plasma membrane"/>
    <property type="evidence" value="ECO:0007669"/>
    <property type="project" value="TreeGrafter"/>
</dbReference>
<keyword evidence="5" id="KW-0378">Hydrolase</keyword>
<dbReference type="PANTHER" id="PTHR11733:SF167">
    <property type="entry name" value="FI17812P1-RELATED"/>
    <property type="match status" value="1"/>
</dbReference>
<evidence type="ECO:0000256" key="2">
    <source>
        <dbReference type="ARBA" id="ARBA00007357"/>
    </source>
</evidence>
<proteinExistence type="inferred from homology"/>
<dbReference type="GO" id="GO:0016485">
    <property type="term" value="P:protein processing"/>
    <property type="evidence" value="ECO:0007669"/>
    <property type="project" value="TreeGrafter"/>
</dbReference>
<protein>
    <recommendedName>
        <fullName evidence="12">Endothelin-converting enzyme 1</fullName>
    </recommendedName>
</protein>
<dbReference type="InterPro" id="IPR042089">
    <property type="entry name" value="Peptidase_M13_dom_2"/>
</dbReference>
<evidence type="ECO:0000256" key="1">
    <source>
        <dbReference type="ARBA" id="ARBA00001947"/>
    </source>
</evidence>
<dbReference type="PROSITE" id="PS51885">
    <property type="entry name" value="NEPRILYSIN"/>
    <property type="match status" value="1"/>
</dbReference>
<keyword evidence="7" id="KW-0482">Metalloprotease</keyword>
<reference evidence="10" key="2">
    <citation type="journal article" date="2010" name="Nature">
        <title>Comparative genomics reveals mobile pathogenicity chromosomes in Fusarium.</title>
        <authorList>
            <person name="Ma L.J."/>
            <person name="van der Does H.C."/>
            <person name="Borkovich K.A."/>
            <person name="Coleman J.J."/>
            <person name="Daboussi M.J."/>
            <person name="Di Pietro A."/>
            <person name="Dufresne M."/>
            <person name="Freitag M."/>
            <person name="Grabherr M."/>
            <person name="Henrissat B."/>
            <person name="Houterman P.M."/>
            <person name="Kang S."/>
            <person name="Shim W.B."/>
            <person name="Woloshuk C."/>
            <person name="Xie X."/>
            <person name="Xu J.R."/>
            <person name="Antoniw J."/>
            <person name="Baker S.E."/>
            <person name="Bluhm B.H."/>
            <person name="Breakspear A."/>
            <person name="Brown D.W."/>
            <person name="Butchko R.A."/>
            <person name="Chapman S."/>
            <person name="Coulson R."/>
            <person name="Coutinho P.M."/>
            <person name="Danchin E.G."/>
            <person name="Diener A."/>
            <person name="Gale L.R."/>
            <person name="Gardiner D.M."/>
            <person name="Goff S."/>
            <person name="Hammond-Kosack K.E."/>
            <person name="Hilburn K."/>
            <person name="Hua-Van A."/>
            <person name="Jonkers W."/>
            <person name="Kazan K."/>
            <person name="Kodira C.D."/>
            <person name="Koehrsen M."/>
            <person name="Kumar L."/>
            <person name="Lee Y.H."/>
            <person name="Li L."/>
            <person name="Manners J.M."/>
            <person name="Miranda-Saavedra D."/>
            <person name="Mukherjee M."/>
            <person name="Park G."/>
            <person name="Park J."/>
            <person name="Park S.Y."/>
            <person name="Proctor R.H."/>
            <person name="Regev A."/>
            <person name="Ruiz-Roldan M.C."/>
            <person name="Sain D."/>
            <person name="Sakthikumar S."/>
            <person name="Sykes S."/>
            <person name="Schwartz D.C."/>
            <person name="Turgeon B.G."/>
            <person name="Wapinski I."/>
            <person name="Yoder O."/>
            <person name="Young S."/>
            <person name="Zeng Q."/>
            <person name="Zhou S."/>
            <person name="Galagan J."/>
            <person name="Cuomo C.A."/>
            <person name="Kistler H.C."/>
            <person name="Rep M."/>
        </authorList>
    </citation>
    <scope>NUCLEOTIDE SEQUENCE [LARGE SCALE GENOMIC DNA]</scope>
    <source>
        <strain evidence="10">4287</strain>
    </source>
</reference>
<dbReference type="EMBL" id="DS231699">
    <property type="protein sequence ID" value="KNB00380.1"/>
    <property type="molecule type" value="Genomic_DNA"/>
</dbReference>
<evidence type="ECO:0000256" key="4">
    <source>
        <dbReference type="ARBA" id="ARBA00022723"/>
    </source>
</evidence>
<dbReference type="GO" id="GO:0004222">
    <property type="term" value="F:metalloendopeptidase activity"/>
    <property type="evidence" value="ECO:0007669"/>
    <property type="project" value="InterPro"/>
</dbReference>
<dbReference type="Pfam" id="PF01431">
    <property type="entry name" value="Peptidase_M13"/>
    <property type="match status" value="1"/>
</dbReference>
<evidence type="ECO:0000313" key="10">
    <source>
        <dbReference type="EMBL" id="KNB00380.1"/>
    </source>
</evidence>
<dbReference type="AlphaFoldDB" id="A0A0J9UMB7"/>
<dbReference type="SUPFAM" id="SSF55486">
    <property type="entry name" value="Metalloproteases ('zincins'), catalytic domain"/>
    <property type="match status" value="1"/>
</dbReference>
<feature type="domain" description="Peptidase M13 N-terminal" evidence="9">
    <location>
        <begin position="42"/>
        <end position="474"/>
    </location>
</feature>
<dbReference type="Pfam" id="PF05649">
    <property type="entry name" value="Peptidase_M13_N"/>
    <property type="match status" value="1"/>
</dbReference>
<gene>
    <name evidence="10" type="ORF">FOXG_03969</name>
</gene>
<organism evidence="10 11">
    <name type="scientific">Fusarium oxysporum f. sp. lycopersici (strain 4287 / CBS 123668 / FGSC 9935 / NRRL 34936)</name>
    <name type="common">Fusarium vascular wilt of tomato</name>
    <dbReference type="NCBI Taxonomy" id="426428"/>
    <lineage>
        <taxon>Eukaryota</taxon>
        <taxon>Fungi</taxon>
        <taxon>Dikarya</taxon>
        <taxon>Ascomycota</taxon>
        <taxon>Pezizomycotina</taxon>
        <taxon>Sordariomycetes</taxon>
        <taxon>Hypocreomycetidae</taxon>
        <taxon>Hypocreales</taxon>
        <taxon>Nectriaceae</taxon>
        <taxon>Fusarium</taxon>
        <taxon>Fusarium oxysporum species complex</taxon>
    </lineage>
</organism>